<organism evidence="9 10">
    <name type="scientific">Kribbella turkmenica</name>
    <dbReference type="NCBI Taxonomy" id="2530375"/>
    <lineage>
        <taxon>Bacteria</taxon>
        <taxon>Bacillati</taxon>
        <taxon>Actinomycetota</taxon>
        <taxon>Actinomycetes</taxon>
        <taxon>Propionibacteriales</taxon>
        <taxon>Kribbellaceae</taxon>
        <taxon>Kribbella</taxon>
    </lineage>
</organism>
<gene>
    <name evidence="9" type="ORF">E1218_04890</name>
</gene>
<dbReference type="Gene3D" id="1.10.3720.10">
    <property type="entry name" value="MetI-like"/>
    <property type="match status" value="1"/>
</dbReference>
<dbReference type="PROSITE" id="PS50928">
    <property type="entry name" value="ABC_TM1"/>
    <property type="match status" value="1"/>
</dbReference>
<evidence type="ECO:0000256" key="1">
    <source>
        <dbReference type="ARBA" id="ARBA00004651"/>
    </source>
</evidence>
<evidence type="ECO:0000256" key="7">
    <source>
        <dbReference type="RuleBase" id="RU363032"/>
    </source>
</evidence>
<protein>
    <submittedName>
        <fullName evidence="9">ABC transporter permease subunit</fullName>
    </submittedName>
</protein>
<dbReference type="InterPro" id="IPR035906">
    <property type="entry name" value="MetI-like_sf"/>
</dbReference>
<feature type="transmembrane region" description="Helical" evidence="7">
    <location>
        <begin position="126"/>
        <end position="144"/>
    </location>
</feature>
<dbReference type="PANTHER" id="PTHR30151:SF0">
    <property type="entry name" value="ABC TRANSPORTER PERMEASE PROTEIN MJ0413-RELATED"/>
    <property type="match status" value="1"/>
</dbReference>
<dbReference type="OrthoDB" id="7274389at2"/>
<name>A0A4R4XEP0_9ACTN</name>
<dbReference type="Proteomes" id="UP000295172">
    <property type="component" value="Unassembled WGS sequence"/>
</dbReference>
<feature type="transmembrane region" description="Helical" evidence="7">
    <location>
        <begin position="150"/>
        <end position="169"/>
    </location>
</feature>
<keyword evidence="6 7" id="KW-0472">Membrane</keyword>
<evidence type="ECO:0000256" key="3">
    <source>
        <dbReference type="ARBA" id="ARBA00022475"/>
    </source>
</evidence>
<comment type="subcellular location">
    <subcellularLocation>
        <location evidence="1 7">Cell membrane</location>
        <topology evidence="1 7">Multi-pass membrane protein</topology>
    </subcellularLocation>
</comment>
<keyword evidence="5 7" id="KW-1133">Transmembrane helix</keyword>
<evidence type="ECO:0000313" key="9">
    <source>
        <dbReference type="EMBL" id="TDD29206.1"/>
    </source>
</evidence>
<feature type="transmembrane region" description="Helical" evidence="7">
    <location>
        <begin position="246"/>
        <end position="266"/>
    </location>
</feature>
<feature type="domain" description="ABC transmembrane type-1" evidence="8">
    <location>
        <begin position="86"/>
        <end position="266"/>
    </location>
</feature>
<evidence type="ECO:0000259" key="8">
    <source>
        <dbReference type="PROSITE" id="PS50928"/>
    </source>
</evidence>
<evidence type="ECO:0000313" key="10">
    <source>
        <dbReference type="Proteomes" id="UP000295172"/>
    </source>
</evidence>
<accession>A0A4R4XEP0</accession>
<dbReference type="CDD" id="cd06261">
    <property type="entry name" value="TM_PBP2"/>
    <property type="match status" value="1"/>
</dbReference>
<dbReference type="PANTHER" id="PTHR30151">
    <property type="entry name" value="ALKANE SULFONATE ABC TRANSPORTER-RELATED, MEMBRANE SUBUNIT"/>
    <property type="match status" value="1"/>
</dbReference>
<dbReference type="GO" id="GO:0005886">
    <property type="term" value="C:plasma membrane"/>
    <property type="evidence" value="ECO:0007669"/>
    <property type="project" value="UniProtKB-SubCell"/>
</dbReference>
<evidence type="ECO:0000256" key="4">
    <source>
        <dbReference type="ARBA" id="ARBA00022692"/>
    </source>
</evidence>
<keyword evidence="2 7" id="KW-0813">Transport</keyword>
<keyword evidence="10" id="KW-1185">Reference proteome</keyword>
<dbReference type="SUPFAM" id="SSF161098">
    <property type="entry name" value="MetI-like"/>
    <property type="match status" value="1"/>
</dbReference>
<dbReference type="EMBL" id="SMKR01000013">
    <property type="protein sequence ID" value="TDD29206.1"/>
    <property type="molecule type" value="Genomic_DNA"/>
</dbReference>
<proteinExistence type="inferred from homology"/>
<comment type="caution">
    <text evidence="9">The sequence shown here is derived from an EMBL/GenBank/DDBJ whole genome shotgun (WGS) entry which is preliminary data.</text>
</comment>
<dbReference type="InterPro" id="IPR000515">
    <property type="entry name" value="MetI-like"/>
</dbReference>
<dbReference type="AlphaFoldDB" id="A0A4R4XEP0"/>
<keyword evidence="3" id="KW-1003">Cell membrane</keyword>
<dbReference type="GO" id="GO:0055085">
    <property type="term" value="P:transmembrane transport"/>
    <property type="evidence" value="ECO:0007669"/>
    <property type="project" value="InterPro"/>
</dbReference>
<dbReference type="Pfam" id="PF00528">
    <property type="entry name" value="BPD_transp_1"/>
    <property type="match status" value="1"/>
</dbReference>
<feature type="transmembrane region" description="Helical" evidence="7">
    <location>
        <begin position="90"/>
        <end position="114"/>
    </location>
</feature>
<evidence type="ECO:0000256" key="6">
    <source>
        <dbReference type="ARBA" id="ARBA00023136"/>
    </source>
</evidence>
<feature type="transmembrane region" description="Helical" evidence="7">
    <location>
        <begin position="30"/>
        <end position="48"/>
    </location>
</feature>
<evidence type="ECO:0000256" key="2">
    <source>
        <dbReference type="ARBA" id="ARBA00022448"/>
    </source>
</evidence>
<sequence length="286" mass="30058">MSSQQPIGRRSVGQRLAEAASEIRAGSVRLVVGGVVSLALILICWQLLITVSQVSDFIAKGPRDVYTYLVTDPVAPRYREEMFSALLETLGHAGIGFAAGGLAAVLCALMLLWYPTAELSVMPFALTIRTVPIIAMTPVIALVFGRGLLGVTVVAGIVTFLPTLVNVTAGLRSASKTSLDVLHAYGAGRLTVLRKVQLPSAMPALFASARLAAPAAVSGALLAEFLVTGNGIGTLMLTTISTSDYIRLWSAVFVVTTASVVLYAIVAGLESQALRRYAPGHGRQVH</sequence>
<reference evidence="9 10" key="1">
    <citation type="submission" date="2019-02" db="EMBL/GenBank/DDBJ databases">
        <title>Draft genome sequences of novel Actinobacteria.</title>
        <authorList>
            <person name="Sahin N."/>
            <person name="Ay H."/>
            <person name="Saygin H."/>
        </authorList>
    </citation>
    <scope>NUCLEOTIDE SEQUENCE [LARGE SCALE GENOMIC DNA]</scope>
    <source>
        <strain evidence="9 10">16K104</strain>
    </source>
</reference>
<evidence type="ECO:0000256" key="5">
    <source>
        <dbReference type="ARBA" id="ARBA00022989"/>
    </source>
</evidence>
<comment type="similarity">
    <text evidence="7">Belongs to the binding-protein-dependent transport system permease family.</text>
</comment>
<dbReference type="RefSeq" id="WP_132316669.1">
    <property type="nucleotide sequence ID" value="NZ_SMKR01000013.1"/>
</dbReference>
<keyword evidence="4 7" id="KW-0812">Transmembrane</keyword>